<name>A0A517TY15_9BACT</name>
<keyword evidence="2" id="KW-1185">Reference proteome</keyword>
<dbReference type="KEGG" id="llh:I41_24490"/>
<sequence>MIRTFGSSGEYRLGANSLLGVRDSPSLVQVNGPLTVAGALSILNGADVAADLVRITPGGRSVCPAAC</sequence>
<reference evidence="1 2" key="1">
    <citation type="submission" date="2019-02" db="EMBL/GenBank/DDBJ databases">
        <title>Deep-cultivation of Planctomycetes and their phenomic and genomic characterization uncovers novel biology.</title>
        <authorList>
            <person name="Wiegand S."/>
            <person name="Jogler M."/>
            <person name="Boedeker C."/>
            <person name="Pinto D."/>
            <person name="Vollmers J."/>
            <person name="Rivas-Marin E."/>
            <person name="Kohn T."/>
            <person name="Peeters S.H."/>
            <person name="Heuer A."/>
            <person name="Rast P."/>
            <person name="Oberbeckmann S."/>
            <person name="Bunk B."/>
            <person name="Jeske O."/>
            <person name="Meyerdierks A."/>
            <person name="Storesund J.E."/>
            <person name="Kallscheuer N."/>
            <person name="Luecker S."/>
            <person name="Lage O.M."/>
            <person name="Pohl T."/>
            <person name="Merkel B.J."/>
            <person name="Hornburger P."/>
            <person name="Mueller R.-W."/>
            <person name="Bruemmer F."/>
            <person name="Labrenz M."/>
            <person name="Spormann A.M."/>
            <person name="Op den Camp H."/>
            <person name="Overmann J."/>
            <person name="Amann R."/>
            <person name="Jetten M.S.M."/>
            <person name="Mascher T."/>
            <person name="Medema M.H."/>
            <person name="Devos D.P."/>
            <person name="Kaster A.-K."/>
            <person name="Ovreas L."/>
            <person name="Rohde M."/>
            <person name="Galperin M.Y."/>
            <person name="Jogler C."/>
        </authorList>
    </citation>
    <scope>NUCLEOTIDE SEQUENCE [LARGE SCALE GENOMIC DNA]</scope>
    <source>
        <strain evidence="1 2">I41</strain>
    </source>
</reference>
<proteinExistence type="predicted"/>
<evidence type="ECO:0000313" key="1">
    <source>
        <dbReference type="EMBL" id="QDT73260.1"/>
    </source>
</evidence>
<organism evidence="1 2">
    <name type="scientific">Lacipirellula limnantheis</name>
    <dbReference type="NCBI Taxonomy" id="2528024"/>
    <lineage>
        <taxon>Bacteria</taxon>
        <taxon>Pseudomonadati</taxon>
        <taxon>Planctomycetota</taxon>
        <taxon>Planctomycetia</taxon>
        <taxon>Pirellulales</taxon>
        <taxon>Lacipirellulaceae</taxon>
        <taxon>Lacipirellula</taxon>
    </lineage>
</organism>
<evidence type="ECO:0000313" key="2">
    <source>
        <dbReference type="Proteomes" id="UP000317909"/>
    </source>
</evidence>
<dbReference type="RefSeq" id="WP_145432825.1">
    <property type="nucleotide sequence ID" value="NZ_CP036339.1"/>
</dbReference>
<dbReference type="EMBL" id="CP036339">
    <property type="protein sequence ID" value="QDT73260.1"/>
    <property type="molecule type" value="Genomic_DNA"/>
</dbReference>
<dbReference type="Proteomes" id="UP000317909">
    <property type="component" value="Chromosome"/>
</dbReference>
<gene>
    <name evidence="1" type="ORF">I41_24490</name>
</gene>
<accession>A0A517TY15</accession>
<dbReference type="AlphaFoldDB" id="A0A517TY15"/>
<protein>
    <submittedName>
        <fullName evidence="1">Uncharacterized protein</fullName>
    </submittedName>
</protein>